<feature type="signal peptide" evidence="7">
    <location>
        <begin position="1"/>
        <end position="23"/>
    </location>
</feature>
<dbReference type="Proteomes" id="UP000827092">
    <property type="component" value="Unassembled WGS sequence"/>
</dbReference>
<keyword evidence="4 7" id="KW-0732">Signal</keyword>
<dbReference type="InterPro" id="IPR036438">
    <property type="entry name" value="Insulin-like_sf"/>
</dbReference>
<evidence type="ECO:0000256" key="2">
    <source>
        <dbReference type="ARBA" id="ARBA00011207"/>
    </source>
</evidence>
<dbReference type="GO" id="GO:0005179">
    <property type="term" value="F:hormone activity"/>
    <property type="evidence" value="ECO:0007669"/>
    <property type="project" value="InterPro"/>
</dbReference>
<evidence type="ECO:0000256" key="6">
    <source>
        <dbReference type="RuleBase" id="RU000406"/>
    </source>
</evidence>
<reference evidence="9 10" key="1">
    <citation type="journal article" date="2022" name="Nat. Ecol. Evol.">
        <title>A masculinizing supergene underlies an exaggerated male reproductive morph in a spider.</title>
        <authorList>
            <person name="Hendrickx F."/>
            <person name="De Corte Z."/>
            <person name="Sonet G."/>
            <person name="Van Belleghem S.M."/>
            <person name="Kostlbacher S."/>
            <person name="Vangestel C."/>
        </authorList>
    </citation>
    <scope>NUCLEOTIDE SEQUENCE [LARGE SCALE GENOMIC DNA]</scope>
    <source>
        <strain evidence="9">W744_W776</strain>
    </source>
</reference>
<dbReference type="Pfam" id="PF00049">
    <property type="entry name" value="Insulin"/>
    <property type="match status" value="1"/>
</dbReference>
<dbReference type="SMART" id="SM00078">
    <property type="entry name" value="IlGF"/>
    <property type="match status" value="1"/>
</dbReference>
<dbReference type="AlphaFoldDB" id="A0AAV6U8J9"/>
<evidence type="ECO:0000256" key="1">
    <source>
        <dbReference type="ARBA" id="ARBA00009034"/>
    </source>
</evidence>
<dbReference type="InterPro" id="IPR022353">
    <property type="entry name" value="Insulin_CS"/>
</dbReference>
<comment type="caution">
    <text evidence="9">The sequence shown here is derived from an EMBL/GenBank/DDBJ whole genome shotgun (WGS) entry which is preliminary data.</text>
</comment>
<comment type="similarity">
    <text evidence="1 6">Belongs to the insulin family.</text>
</comment>
<dbReference type="PROSITE" id="PS00262">
    <property type="entry name" value="INSULIN"/>
    <property type="match status" value="1"/>
</dbReference>
<evidence type="ECO:0000313" key="9">
    <source>
        <dbReference type="EMBL" id="KAG8180377.1"/>
    </source>
</evidence>
<sequence>MPARLMLLSVVLVVACMHFMVSAGQDSRLQKRSSVRACGRSLSQLISFVCQGVYNEPVATKRNSQFMLPEIDWTSEGNTIPEIDDYIFPMIRTRRGVVDECCHRSCTFSTLRSYCGVIPNGEEKSD</sequence>
<comment type="subcellular location">
    <subcellularLocation>
        <location evidence="6">Secreted</location>
    </subcellularLocation>
</comment>
<dbReference type="Gene3D" id="1.10.100.10">
    <property type="entry name" value="Insulin-like"/>
    <property type="match status" value="1"/>
</dbReference>
<dbReference type="CDD" id="cd04366">
    <property type="entry name" value="IlGF_insulin_bombyxin_like"/>
    <property type="match status" value="1"/>
</dbReference>
<evidence type="ECO:0000256" key="3">
    <source>
        <dbReference type="ARBA" id="ARBA00022685"/>
    </source>
</evidence>
<organism evidence="9 10">
    <name type="scientific">Oedothorax gibbosus</name>
    <dbReference type="NCBI Taxonomy" id="931172"/>
    <lineage>
        <taxon>Eukaryota</taxon>
        <taxon>Metazoa</taxon>
        <taxon>Ecdysozoa</taxon>
        <taxon>Arthropoda</taxon>
        <taxon>Chelicerata</taxon>
        <taxon>Arachnida</taxon>
        <taxon>Araneae</taxon>
        <taxon>Araneomorphae</taxon>
        <taxon>Entelegynae</taxon>
        <taxon>Araneoidea</taxon>
        <taxon>Linyphiidae</taxon>
        <taxon>Erigoninae</taxon>
        <taxon>Oedothorax</taxon>
    </lineage>
</organism>
<dbReference type="InterPro" id="IPR022352">
    <property type="entry name" value="Ins/IGF/rlx"/>
</dbReference>
<dbReference type="PANTHER" id="PTHR13647">
    <property type="entry name" value="INSULIN-LIKE PEPTIDE 2-RELATED"/>
    <property type="match status" value="1"/>
</dbReference>
<keyword evidence="3" id="KW-0165">Cleavage on pair of basic residues</keyword>
<proteinExistence type="inferred from homology"/>
<protein>
    <recommendedName>
        <fullName evidence="8">Insulin-like domain-containing protein</fullName>
    </recommendedName>
</protein>
<feature type="chain" id="PRO_5043406276" description="Insulin-like domain-containing protein" evidence="7">
    <location>
        <begin position="24"/>
        <end position="126"/>
    </location>
</feature>
<gene>
    <name evidence="9" type="ORF">JTE90_025427</name>
</gene>
<evidence type="ECO:0000256" key="7">
    <source>
        <dbReference type="SAM" id="SignalP"/>
    </source>
</evidence>
<dbReference type="EMBL" id="JAFNEN010000565">
    <property type="protein sequence ID" value="KAG8180377.1"/>
    <property type="molecule type" value="Genomic_DNA"/>
</dbReference>
<accession>A0AAV6U8J9</accession>
<evidence type="ECO:0000256" key="5">
    <source>
        <dbReference type="ARBA" id="ARBA00023157"/>
    </source>
</evidence>
<dbReference type="PANTHER" id="PTHR13647:SF4">
    <property type="entry name" value="INSULIN-LIKE PEPTIDE 1-RELATED"/>
    <property type="match status" value="1"/>
</dbReference>
<keyword evidence="6" id="KW-0964">Secreted</keyword>
<keyword evidence="10" id="KW-1185">Reference proteome</keyword>
<feature type="domain" description="Insulin-like" evidence="8">
    <location>
        <begin position="35"/>
        <end position="115"/>
    </location>
</feature>
<dbReference type="PRINTS" id="PR00276">
    <property type="entry name" value="INSULINFAMLY"/>
</dbReference>
<dbReference type="SUPFAM" id="SSF56994">
    <property type="entry name" value="Insulin-like"/>
    <property type="match status" value="1"/>
</dbReference>
<evidence type="ECO:0000259" key="8">
    <source>
        <dbReference type="SMART" id="SM00078"/>
    </source>
</evidence>
<evidence type="ECO:0000313" key="10">
    <source>
        <dbReference type="Proteomes" id="UP000827092"/>
    </source>
</evidence>
<name>A0AAV6U8J9_9ARAC</name>
<keyword evidence="5" id="KW-1015">Disulfide bond</keyword>
<dbReference type="InterPro" id="IPR016179">
    <property type="entry name" value="Insulin-like"/>
</dbReference>
<evidence type="ECO:0000256" key="4">
    <source>
        <dbReference type="ARBA" id="ARBA00022729"/>
    </source>
</evidence>
<dbReference type="PROSITE" id="PS51257">
    <property type="entry name" value="PROKAR_LIPOPROTEIN"/>
    <property type="match status" value="1"/>
</dbReference>
<comment type="subunit">
    <text evidence="2">Heterodimer of a B chain and an A chain linked by two disulfide bonds.</text>
</comment>
<dbReference type="GO" id="GO:0005576">
    <property type="term" value="C:extracellular region"/>
    <property type="evidence" value="ECO:0007669"/>
    <property type="project" value="UniProtKB-SubCell"/>
</dbReference>